<keyword evidence="3" id="KW-1185">Reference proteome</keyword>
<proteinExistence type="predicted"/>
<keyword evidence="1" id="KW-0472">Membrane</keyword>
<organism evidence="2 3">
    <name type="scientific">Ponticoccus alexandrii</name>
    <dbReference type="NCBI Taxonomy" id="1943633"/>
    <lineage>
        <taxon>Bacteria</taxon>
        <taxon>Pseudomonadati</taxon>
        <taxon>Pseudomonadota</taxon>
        <taxon>Alphaproteobacteria</taxon>
        <taxon>Rhodobacterales</taxon>
        <taxon>Roseobacteraceae</taxon>
        <taxon>Ponticoccus</taxon>
    </lineage>
</organism>
<evidence type="ECO:0000313" key="2">
    <source>
        <dbReference type="EMBL" id="QRF65870.1"/>
    </source>
</evidence>
<feature type="transmembrane region" description="Helical" evidence="1">
    <location>
        <begin position="109"/>
        <end position="129"/>
    </location>
</feature>
<dbReference type="RefSeq" id="WP_023849025.1">
    <property type="nucleotide sequence ID" value="NZ_CP047166.1"/>
</dbReference>
<sequence>MIRWVHPIAGMAAGALIVGFQAATIRAELSGSLAEIRAVKEGVLYALPVLAICLMTVGGSGRALAGPRPKGVAQRKRDRMKLIAANGLIVLVPAAVFLHWRAQTVGVDAVFQAVQAVEIVAGLTNLVLIGRSARDGLRLSGRLRRRPSR</sequence>
<evidence type="ECO:0000313" key="3">
    <source>
        <dbReference type="Proteomes" id="UP000596387"/>
    </source>
</evidence>
<dbReference type="Proteomes" id="UP000596387">
    <property type="component" value="Chromosome"/>
</dbReference>
<name>A0ABX7F5R2_9RHOB</name>
<evidence type="ECO:0008006" key="4">
    <source>
        <dbReference type="Google" id="ProtNLM"/>
    </source>
</evidence>
<accession>A0ABX7F5R2</accession>
<dbReference type="EMBL" id="CP047166">
    <property type="protein sequence ID" value="QRF65870.1"/>
    <property type="molecule type" value="Genomic_DNA"/>
</dbReference>
<evidence type="ECO:0000256" key="1">
    <source>
        <dbReference type="SAM" id="Phobius"/>
    </source>
</evidence>
<protein>
    <recommendedName>
        <fullName evidence="4">Transmembrane protein</fullName>
    </recommendedName>
</protein>
<feature type="transmembrane region" description="Helical" evidence="1">
    <location>
        <begin position="82"/>
        <end position="103"/>
    </location>
</feature>
<gene>
    <name evidence="2" type="ORF">GQA70_05815</name>
</gene>
<keyword evidence="1" id="KW-1133">Transmembrane helix</keyword>
<feature type="transmembrane region" description="Helical" evidence="1">
    <location>
        <begin position="43"/>
        <end position="61"/>
    </location>
</feature>
<reference evidence="2 3" key="1">
    <citation type="submission" date="2019-12" db="EMBL/GenBank/DDBJ databases">
        <title>Complete Genome Sequence of a Quorum-Sensing Bacterium,Rhodobacteraceae bacterium C31, Isolated from a marine microalgae symbiotic bacteria.</title>
        <authorList>
            <person name="Zhang Y."/>
        </authorList>
    </citation>
    <scope>NUCLEOTIDE SEQUENCE [LARGE SCALE GENOMIC DNA]</scope>
    <source>
        <strain evidence="2 3">C31</strain>
    </source>
</reference>
<keyword evidence="1" id="KW-0812">Transmembrane</keyword>